<dbReference type="Gene3D" id="3.40.50.740">
    <property type="match status" value="2"/>
</dbReference>
<dbReference type="InterPro" id="IPR006657">
    <property type="entry name" value="MoPterin_dinucl-bd_dom"/>
</dbReference>
<keyword evidence="2" id="KW-0479">Metal-binding</keyword>
<dbReference type="InterPro" id="IPR006311">
    <property type="entry name" value="TAT_signal"/>
</dbReference>
<keyword evidence="4" id="KW-0560">Oxidoreductase</keyword>
<evidence type="ECO:0000256" key="6">
    <source>
        <dbReference type="ARBA" id="ARBA00023014"/>
    </source>
</evidence>
<dbReference type="NCBIfam" id="TIGR01409">
    <property type="entry name" value="TAT_signal_seq"/>
    <property type="match status" value="1"/>
</dbReference>
<evidence type="ECO:0000256" key="4">
    <source>
        <dbReference type="ARBA" id="ARBA00023002"/>
    </source>
</evidence>
<dbReference type="PROSITE" id="PS51318">
    <property type="entry name" value="TAT"/>
    <property type="match status" value="1"/>
</dbReference>
<feature type="signal peptide" evidence="7">
    <location>
        <begin position="1"/>
        <end position="37"/>
    </location>
</feature>
<proteinExistence type="inferred from homology"/>
<dbReference type="InterPro" id="IPR050612">
    <property type="entry name" value="Prok_Mopterin_Oxidored"/>
</dbReference>
<dbReference type="SUPFAM" id="SSF53706">
    <property type="entry name" value="Formate dehydrogenase/DMSO reductase, domains 1-3"/>
    <property type="match status" value="1"/>
</dbReference>
<dbReference type="PANTHER" id="PTHR43742">
    <property type="entry name" value="TRIMETHYLAMINE-N-OXIDE REDUCTASE"/>
    <property type="match status" value="1"/>
</dbReference>
<dbReference type="Proteomes" id="UP001320544">
    <property type="component" value="Chromosome"/>
</dbReference>
<evidence type="ECO:0000313" key="10">
    <source>
        <dbReference type="Proteomes" id="UP001320544"/>
    </source>
</evidence>
<name>A0ABM7WKC4_9ACTN</name>
<sequence>MTSYLERIRQSSDITRRGFIKASAAATAALAVSGSLAGCANKVEPADANAGGTEAVAVDGEWVTAACWHNCGGRCLNKVLVKDGVALRQKTDDTHEDSPDYPQQRACLRGRSQRKQVFSADRIKYPMKRKGWSPDNPQGELRGKDEWERIEWDEALSYVADELKKAKEQYGNRSILAAGSEIGRLLTLFGGYTASWGTGSYGSFALTAGIIGAEVWSGGINDRIDMRENTELFVMIGSNPAWSSGGSPAFHMLQAKENGARFVAIDPYYNDTYELLGAEWLPIRPGQDTAFLIGLAYALIDGDAQGGNLIDWDFLNTHAIGFDAEHMPEGSDPRGNFRDYVLGTYDGLPKTPEWAAELCGISGERIRQLAEEIAPSRAVALMCGWAPARTHNSDGFPQVFSTIGAMTGHMGKPGHMTGVNCHSAAGNGGPSLVNPGPSGVAAIKEVPVDDSINKTEIWKAIMTGRYTWNGRSGTVTMPADAEKAPGEVRDIDIHVIYHGGGAALQTTDAMSEGIAAHRKVDFAVSHAQFLTTNALYSDIILPVTTLWERPGGLLTGNREMLIMYTQVTEPLFESQSDQWIARELAKKLGMEESAVYDIDENQQFFNTVAGATYVEDDGVTASPLVTITEEDIEEWGAVGTPQEGVISFKDFKEKGVYQIERKAGDNYGFVAYSGFAKDPESNPLPSLSGKLEIYSARLAEIVNGMGYSTIEPVPTYIPQACGYEATFGDYAAGEKGDYPFQIFNIHYLRRSHTVFDNIPWLREAWANPVYLNAQDAEERNIAAGDTVRITSPYGSVLRKATLTNRVIPGVVMLPHGAWVDMDDDDENDTAGADNVICGGCPTGQGVSGWNTAICNFEKYDGEAIVDDAARPQRIICE</sequence>
<evidence type="ECO:0000256" key="3">
    <source>
        <dbReference type="ARBA" id="ARBA00022729"/>
    </source>
</evidence>
<keyword evidence="6" id="KW-0411">Iron-sulfur</keyword>
<evidence type="ECO:0000313" key="9">
    <source>
        <dbReference type="EMBL" id="BDE96806.1"/>
    </source>
</evidence>
<dbReference type="PROSITE" id="PS51669">
    <property type="entry name" value="4FE4S_MOW_BIS_MGD"/>
    <property type="match status" value="1"/>
</dbReference>
<keyword evidence="5" id="KW-0408">Iron</keyword>
<evidence type="ECO:0000256" key="1">
    <source>
        <dbReference type="ARBA" id="ARBA00010312"/>
    </source>
</evidence>
<reference evidence="9 10" key="1">
    <citation type="submission" date="2022-01" db="EMBL/GenBank/DDBJ databases">
        <title>Novel bile acid biosynthetic pathways are enriched in the microbiome of centenarians.</title>
        <authorList>
            <person name="Sato Y."/>
            <person name="Atarashi K."/>
            <person name="Plichta R.D."/>
            <person name="Arai Y."/>
            <person name="Sasajima S."/>
            <person name="Kearney M.S."/>
            <person name="Suda W."/>
            <person name="Takeshita K."/>
            <person name="Sasaki T."/>
            <person name="Okamoto S."/>
            <person name="Skelly N.A."/>
            <person name="Okamura Y."/>
            <person name="Vlamakis H."/>
            <person name="Li Y."/>
            <person name="Tanoue T."/>
            <person name="Takei H."/>
            <person name="Nittono H."/>
            <person name="Narushima S."/>
            <person name="Irie J."/>
            <person name="Itoh H."/>
            <person name="Moriya K."/>
            <person name="Sugiura Y."/>
            <person name="Suematsu M."/>
            <person name="Moritoki N."/>
            <person name="Shibata S."/>
            <person name="Littman R.D."/>
            <person name="Fischbach A.M."/>
            <person name="Uwamino Y."/>
            <person name="Inoue T."/>
            <person name="Honda A."/>
            <person name="Hattori M."/>
            <person name="Murai T."/>
            <person name="Xavier J.R."/>
            <person name="Hirose N."/>
            <person name="Honda K."/>
        </authorList>
    </citation>
    <scope>NUCLEOTIDE SEQUENCE [LARGE SCALE GENOMIC DNA]</scope>
    <source>
        <strain evidence="9 10">CE91-St30</strain>
    </source>
</reference>
<gene>
    <name evidence="9" type="ORF">CE91St30_21390</name>
</gene>
<evidence type="ECO:0000256" key="7">
    <source>
        <dbReference type="SAM" id="SignalP"/>
    </source>
</evidence>
<dbReference type="RefSeq" id="WP_244385990.1">
    <property type="nucleotide sequence ID" value="NZ_AP025564.1"/>
</dbReference>
<dbReference type="Gene3D" id="2.20.25.90">
    <property type="entry name" value="ADC-like domains"/>
    <property type="match status" value="1"/>
</dbReference>
<evidence type="ECO:0000256" key="2">
    <source>
        <dbReference type="ARBA" id="ARBA00022723"/>
    </source>
</evidence>
<dbReference type="InterPro" id="IPR019546">
    <property type="entry name" value="TAT_signal_bac_arc"/>
</dbReference>
<dbReference type="InterPro" id="IPR009010">
    <property type="entry name" value="Asp_de-COase-like_dom_sf"/>
</dbReference>
<evidence type="ECO:0000259" key="8">
    <source>
        <dbReference type="PROSITE" id="PS51669"/>
    </source>
</evidence>
<dbReference type="Pfam" id="PF00384">
    <property type="entry name" value="Molybdopterin"/>
    <property type="match status" value="1"/>
</dbReference>
<dbReference type="PANTHER" id="PTHR43742:SF3">
    <property type="entry name" value="DIMETHYL SULFOXIDE REDUCTASE DMSA"/>
    <property type="match status" value="1"/>
</dbReference>
<dbReference type="InterPro" id="IPR006656">
    <property type="entry name" value="Mopterin_OxRdtase"/>
</dbReference>
<keyword evidence="3 7" id="KW-0732">Signal</keyword>
<evidence type="ECO:0000256" key="5">
    <source>
        <dbReference type="ARBA" id="ARBA00023004"/>
    </source>
</evidence>
<dbReference type="Pfam" id="PF01568">
    <property type="entry name" value="Molydop_binding"/>
    <property type="match status" value="1"/>
</dbReference>
<dbReference type="EMBL" id="AP025564">
    <property type="protein sequence ID" value="BDE96806.1"/>
    <property type="molecule type" value="Genomic_DNA"/>
</dbReference>
<keyword evidence="10" id="KW-1185">Reference proteome</keyword>
<organism evidence="9 10">
    <name type="scientific">Raoultibacter timonensis</name>
    <dbReference type="NCBI Taxonomy" id="1907662"/>
    <lineage>
        <taxon>Bacteria</taxon>
        <taxon>Bacillati</taxon>
        <taxon>Actinomycetota</taxon>
        <taxon>Coriobacteriia</taxon>
        <taxon>Eggerthellales</taxon>
        <taxon>Eggerthellaceae</taxon>
        <taxon>Raoultibacter</taxon>
    </lineage>
</organism>
<dbReference type="InterPro" id="IPR006963">
    <property type="entry name" value="Mopterin_OxRdtase_4Fe-4S_dom"/>
</dbReference>
<feature type="chain" id="PRO_5045666223" evidence="7">
    <location>
        <begin position="38"/>
        <end position="877"/>
    </location>
</feature>
<feature type="domain" description="4Fe-4S Mo/W bis-MGD-type" evidence="8">
    <location>
        <begin position="60"/>
        <end position="121"/>
    </location>
</feature>
<dbReference type="SMART" id="SM00926">
    <property type="entry name" value="Molybdop_Fe4S4"/>
    <property type="match status" value="1"/>
</dbReference>
<dbReference type="Gene3D" id="3.40.228.10">
    <property type="entry name" value="Dimethylsulfoxide Reductase, domain 2"/>
    <property type="match status" value="1"/>
</dbReference>
<dbReference type="SUPFAM" id="SSF50692">
    <property type="entry name" value="ADC-like"/>
    <property type="match status" value="1"/>
</dbReference>
<accession>A0ABM7WKC4</accession>
<comment type="similarity">
    <text evidence="1">Belongs to the prokaryotic molybdopterin-containing oxidoreductase family.</text>
</comment>
<dbReference type="Gene3D" id="2.40.40.20">
    <property type="match status" value="1"/>
</dbReference>
<protein>
    <submittedName>
        <fullName evidence="9">DMSO reductase subunit A</fullName>
    </submittedName>
</protein>